<sequence>MPTTFPTPNGFADIEPGDLVHPPDFEGLGPPAAKRDLREIVGTWRTGAGETDDSMSFDADGSVDGGGVPDVCSGHAYRHQKGYLVKRACSNGTYCWLIMSRPRPGKGGKKMIRPLRRACFESDGSGPRKFGPLKNNGPEYYFQPN</sequence>
<keyword evidence="3" id="KW-1185">Reference proteome</keyword>
<evidence type="ECO:0000313" key="2">
    <source>
        <dbReference type="EMBL" id="MFC6885428.1"/>
    </source>
</evidence>
<organism evidence="2 3">
    <name type="scientific">Actinomadura yumaensis</name>
    <dbReference type="NCBI Taxonomy" id="111807"/>
    <lineage>
        <taxon>Bacteria</taxon>
        <taxon>Bacillati</taxon>
        <taxon>Actinomycetota</taxon>
        <taxon>Actinomycetes</taxon>
        <taxon>Streptosporangiales</taxon>
        <taxon>Thermomonosporaceae</taxon>
        <taxon>Actinomadura</taxon>
    </lineage>
</organism>
<proteinExistence type="predicted"/>
<dbReference type="Proteomes" id="UP001596380">
    <property type="component" value="Unassembled WGS sequence"/>
</dbReference>
<protein>
    <submittedName>
        <fullName evidence="2">Uncharacterized protein</fullName>
    </submittedName>
</protein>
<dbReference type="EMBL" id="JBHSXS010000037">
    <property type="protein sequence ID" value="MFC6885428.1"/>
    <property type="molecule type" value="Genomic_DNA"/>
</dbReference>
<feature type="region of interest" description="Disordered" evidence="1">
    <location>
        <begin position="122"/>
        <end position="145"/>
    </location>
</feature>
<dbReference type="RefSeq" id="WP_160819504.1">
    <property type="nucleotide sequence ID" value="NZ_JBHSXE010000001.1"/>
</dbReference>
<reference evidence="3" key="1">
    <citation type="journal article" date="2019" name="Int. J. Syst. Evol. Microbiol.">
        <title>The Global Catalogue of Microorganisms (GCM) 10K type strain sequencing project: providing services to taxonomists for standard genome sequencing and annotation.</title>
        <authorList>
            <consortium name="The Broad Institute Genomics Platform"/>
            <consortium name="The Broad Institute Genome Sequencing Center for Infectious Disease"/>
            <person name="Wu L."/>
            <person name="Ma J."/>
        </authorList>
    </citation>
    <scope>NUCLEOTIDE SEQUENCE [LARGE SCALE GENOMIC DNA]</scope>
    <source>
        <strain evidence="3">JCM 3369</strain>
    </source>
</reference>
<gene>
    <name evidence="2" type="ORF">ACFQKB_37110</name>
</gene>
<name>A0ABW2CXR9_9ACTN</name>
<accession>A0ABW2CXR9</accession>
<evidence type="ECO:0000313" key="3">
    <source>
        <dbReference type="Proteomes" id="UP001596380"/>
    </source>
</evidence>
<evidence type="ECO:0000256" key="1">
    <source>
        <dbReference type="SAM" id="MobiDB-lite"/>
    </source>
</evidence>
<comment type="caution">
    <text evidence="2">The sequence shown here is derived from an EMBL/GenBank/DDBJ whole genome shotgun (WGS) entry which is preliminary data.</text>
</comment>